<dbReference type="PRINTS" id="PR00463">
    <property type="entry name" value="EP450I"/>
</dbReference>
<dbReference type="PANTHER" id="PTHR24299:SF14">
    <property type="entry name" value="OS10G0514300 PROTEIN"/>
    <property type="match status" value="1"/>
</dbReference>
<dbReference type="GO" id="GO:0016705">
    <property type="term" value="F:oxidoreductase activity, acting on paired donors, with incorporation or reduction of molecular oxygen"/>
    <property type="evidence" value="ECO:0007669"/>
    <property type="project" value="InterPro"/>
</dbReference>
<dbReference type="GO" id="GO:0005506">
    <property type="term" value="F:iron ion binding"/>
    <property type="evidence" value="ECO:0007669"/>
    <property type="project" value="InterPro"/>
</dbReference>
<protein>
    <submittedName>
        <fullName evidence="1">Cytochrome P450</fullName>
    </submittedName>
</protein>
<dbReference type="GO" id="GO:0004497">
    <property type="term" value="F:monooxygenase activity"/>
    <property type="evidence" value="ECO:0007669"/>
    <property type="project" value="InterPro"/>
</dbReference>
<dbReference type="InParanoid" id="A0A200PQD4"/>
<dbReference type="AlphaFoldDB" id="A0A200PQD4"/>
<dbReference type="Proteomes" id="UP000195402">
    <property type="component" value="Unassembled WGS sequence"/>
</dbReference>
<dbReference type="Gene3D" id="1.10.630.10">
    <property type="entry name" value="Cytochrome P450"/>
    <property type="match status" value="1"/>
</dbReference>
<dbReference type="InterPro" id="IPR036396">
    <property type="entry name" value="Cyt_P450_sf"/>
</dbReference>
<evidence type="ECO:0000313" key="2">
    <source>
        <dbReference type="Proteomes" id="UP000195402"/>
    </source>
</evidence>
<dbReference type="GO" id="GO:0033075">
    <property type="term" value="P:isoquinoline alkaloid biosynthetic process"/>
    <property type="evidence" value="ECO:0007669"/>
    <property type="project" value="UniProtKB-ARBA"/>
</dbReference>
<dbReference type="EMBL" id="MVGT01004301">
    <property type="protein sequence ID" value="OVA00416.1"/>
    <property type="molecule type" value="Genomic_DNA"/>
</dbReference>
<dbReference type="SUPFAM" id="SSF48264">
    <property type="entry name" value="Cytochrome P450"/>
    <property type="match status" value="1"/>
</dbReference>
<dbReference type="InterPro" id="IPR001128">
    <property type="entry name" value="Cyt_P450"/>
</dbReference>
<evidence type="ECO:0000313" key="1">
    <source>
        <dbReference type="EMBL" id="OVA00416.1"/>
    </source>
</evidence>
<dbReference type="Pfam" id="PF00067">
    <property type="entry name" value="p450"/>
    <property type="match status" value="1"/>
</dbReference>
<dbReference type="STRING" id="56857.A0A200PQD4"/>
<dbReference type="PANTHER" id="PTHR24299">
    <property type="entry name" value="CYTOCHROME P450 FAMILY 1"/>
    <property type="match status" value="1"/>
</dbReference>
<accession>A0A200PQD4</accession>
<sequence length="231" mass="26464">MSQYVIQNTPNIKLKTKLPPGPFTIPILSDLQWLPRSFADLEPFLRNLRSNYGPIITFRIGHNKAIFIASPNLAHQALIQNGAFLADRPPPPETSKVISSNQHNIVSASYDSIWRLLRRNLTNHILHPSKIKSYSPALKWVMEILKKNLRAQSQLGQPVRIIDHFQHAMFCLIVSMCFGEELRENKIREIESVLTTLSLGFTRFNILDFFPKLLGNILFKSLLARTLRAKK</sequence>
<comment type="caution">
    <text evidence="1">The sequence shown here is derived from an EMBL/GenBank/DDBJ whole genome shotgun (WGS) entry which is preliminary data.</text>
</comment>
<reference evidence="1 2" key="1">
    <citation type="journal article" date="2017" name="Mol. Plant">
        <title>The Genome of Medicinal Plant Macleaya cordata Provides New Insights into Benzylisoquinoline Alkaloids Metabolism.</title>
        <authorList>
            <person name="Liu X."/>
            <person name="Liu Y."/>
            <person name="Huang P."/>
            <person name="Ma Y."/>
            <person name="Qing Z."/>
            <person name="Tang Q."/>
            <person name="Cao H."/>
            <person name="Cheng P."/>
            <person name="Zheng Y."/>
            <person name="Yuan Z."/>
            <person name="Zhou Y."/>
            <person name="Liu J."/>
            <person name="Tang Z."/>
            <person name="Zhuo Y."/>
            <person name="Zhang Y."/>
            <person name="Yu L."/>
            <person name="Huang J."/>
            <person name="Yang P."/>
            <person name="Peng Q."/>
            <person name="Zhang J."/>
            <person name="Jiang W."/>
            <person name="Zhang Z."/>
            <person name="Lin K."/>
            <person name="Ro D.K."/>
            <person name="Chen X."/>
            <person name="Xiong X."/>
            <person name="Shang Y."/>
            <person name="Huang S."/>
            <person name="Zeng J."/>
        </authorList>
    </citation>
    <scope>NUCLEOTIDE SEQUENCE [LARGE SCALE GENOMIC DNA]</scope>
    <source>
        <strain evidence="2">cv. BLH2017</strain>
        <tissue evidence="1">Root</tissue>
    </source>
</reference>
<name>A0A200PQD4_MACCD</name>
<dbReference type="GO" id="GO:0020037">
    <property type="term" value="F:heme binding"/>
    <property type="evidence" value="ECO:0007669"/>
    <property type="project" value="InterPro"/>
</dbReference>
<dbReference type="OrthoDB" id="1055148at2759"/>
<dbReference type="OMA" id="EESCANE"/>
<organism evidence="1 2">
    <name type="scientific">Macleaya cordata</name>
    <name type="common">Five-seeded plume-poppy</name>
    <name type="synonym">Bocconia cordata</name>
    <dbReference type="NCBI Taxonomy" id="56857"/>
    <lineage>
        <taxon>Eukaryota</taxon>
        <taxon>Viridiplantae</taxon>
        <taxon>Streptophyta</taxon>
        <taxon>Embryophyta</taxon>
        <taxon>Tracheophyta</taxon>
        <taxon>Spermatophyta</taxon>
        <taxon>Magnoliopsida</taxon>
        <taxon>Ranunculales</taxon>
        <taxon>Papaveraceae</taxon>
        <taxon>Papaveroideae</taxon>
        <taxon>Macleaya</taxon>
    </lineage>
</organism>
<keyword evidence="2" id="KW-1185">Reference proteome</keyword>
<dbReference type="InterPro" id="IPR002401">
    <property type="entry name" value="Cyt_P450_E_grp-I"/>
</dbReference>
<gene>
    <name evidence="1" type="ORF">BVC80_987g4</name>
</gene>
<proteinExistence type="predicted"/>